<organism evidence="1 2">
    <name type="scientific">Rhizophagus irregularis</name>
    <dbReference type="NCBI Taxonomy" id="588596"/>
    <lineage>
        <taxon>Eukaryota</taxon>
        <taxon>Fungi</taxon>
        <taxon>Fungi incertae sedis</taxon>
        <taxon>Mucoromycota</taxon>
        <taxon>Glomeromycotina</taxon>
        <taxon>Glomeromycetes</taxon>
        <taxon>Glomerales</taxon>
        <taxon>Glomeraceae</taxon>
        <taxon>Rhizophagus</taxon>
    </lineage>
</organism>
<reference evidence="1" key="1">
    <citation type="submission" date="2020-05" db="EMBL/GenBank/DDBJ databases">
        <authorList>
            <person name="Rincon C."/>
            <person name="Sanders R I."/>
            <person name="Robbins C."/>
            <person name="Chaturvedi A."/>
        </authorList>
    </citation>
    <scope>NUCLEOTIDE SEQUENCE</scope>
    <source>
        <strain evidence="1">CHB12</strain>
    </source>
</reference>
<evidence type="ECO:0008006" key="3">
    <source>
        <dbReference type="Google" id="ProtNLM"/>
    </source>
</evidence>
<sequence>MDFPKYDGNIHPDEWINDIQKYDSFWKARYALKHVATGKYLGTFEGLNYETGSKNQLISVQSLEPDPDSWWKIQFSKEIATCTDTPITLQHAKSNVFLGIYYWGGYYYICNKSPSTNHTEVFCIKSNYNVNMCIKKCDNNGNIQDDQVEFLRSHDIQFTIGNDAFQEVVCHNERLGGNDEWCIELIHEVKI</sequence>
<dbReference type="SUPFAM" id="SSF82109">
    <property type="entry name" value="MIR domain"/>
    <property type="match status" value="1"/>
</dbReference>
<evidence type="ECO:0000313" key="2">
    <source>
        <dbReference type="Proteomes" id="UP000684084"/>
    </source>
</evidence>
<dbReference type="AlphaFoldDB" id="A0A915YYR7"/>
<dbReference type="Gene3D" id="2.80.10.50">
    <property type="match status" value="1"/>
</dbReference>
<name>A0A915YYR7_9GLOM</name>
<dbReference type="Proteomes" id="UP000684084">
    <property type="component" value="Unassembled WGS sequence"/>
</dbReference>
<accession>A0A915YYR7</accession>
<comment type="caution">
    <text evidence="1">The sequence shown here is derived from an EMBL/GenBank/DDBJ whole genome shotgun (WGS) entry which is preliminary data.</text>
</comment>
<evidence type="ECO:0000313" key="1">
    <source>
        <dbReference type="EMBL" id="CAB5355636.1"/>
    </source>
</evidence>
<dbReference type="InterPro" id="IPR036300">
    <property type="entry name" value="MIR_dom_sf"/>
</dbReference>
<dbReference type="EMBL" id="CAGKOT010000010">
    <property type="protein sequence ID" value="CAB5355636.1"/>
    <property type="molecule type" value="Genomic_DNA"/>
</dbReference>
<protein>
    <recommendedName>
        <fullName evidence="3">MIR domain-containing protein</fullName>
    </recommendedName>
</protein>
<gene>
    <name evidence="1" type="ORF">CHRIB12_LOCUS6138</name>
</gene>
<dbReference type="OrthoDB" id="5588846at2759"/>
<proteinExistence type="predicted"/>